<dbReference type="Proteomes" id="UP000254573">
    <property type="component" value="Unassembled WGS sequence"/>
</dbReference>
<dbReference type="OrthoDB" id="7219667at2"/>
<dbReference type="AlphaFoldDB" id="A0A378YZZ8"/>
<sequence length="319" mass="33987">MTPDTVLTLGDFSFARTEIPEHISFGGQQALVVHKMVGGVRHVQAMGDDPMPLSWSGLLFGSMALERALYLKTLKESGQELELIWSELYYLVIIREFVADFERWHQLPYRISCEVVEDLTRSVRDVPDAGIDALVSDDMLSISGLSDLVGDGPLSTLVGGLNTAIGQVSSFAKAAQSTINGVLQPLNAVRSRVQTLIASTNNTLLNVTTLGGILPNNPISQNIARLTQQVTAATQLPVLAQLNTVVGRLGKNLGTINAGTKSLTLAGGNLYRVAANEYDDAMGWTTVAAANGITDPVLNGVNSVKIPPYNVPTGGVFNA</sequence>
<evidence type="ECO:0000313" key="1">
    <source>
        <dbReference type="EMBL" id="SUA82009.1"/>
    </source>
</evidence>
<organism evidence="1 3">
    <name type="scientific">Pandoraea pnomenusa</name>
    <dbReference type="NCBI Taxonomy" id="93220"/>
    <lineage>
        <taxon>Bacteria</taxon>
        <taxon>Pseudomonadati</taxon>
        <taxon>Pseudomonadota</taxon>
        <taxon>Betaproteobacteria</taxon>
        <taxon>Burkholderiales</taxon>
        <taxon>Burkholderiaceae</taxon>
        <taxon>Pandoraea</taxon>
    </lineage>
</organism>
<name>A0A378YZZ8_9BURK</name>
<dbReference type="EMBL" id="UGSG01000002">
    <property type="protein sequence ID" value="SUD65866.1"/>
    <property type="molecule type" value="Genomic_DNA"/>
</dbReference>
<gene>
    <name evidence="1" type="ORF">NCTC13160_04883</name>
    <name evidence="2" type="ORF">NCTC13160_04964</name>
</gene>
<protein>
    <submittedName>
        <fullName evidence="1">Uncharacterized protein</fullName>
    </submittedName>
</protein>
<dbReference type="KEGG" id="ppnm:LV28_24795"/>
<dbReference type="EMBL" id="UGSG01000001">
    <property type="protein sequence ID" value="SUA82009.1"/>
    <property type="molecule type" value="Genomic_DNA"/>
</dbReference>
<reference evidence="1 3" key="1">
    <citation type="submission" date="2018-06" db="EMBL/GenBank/DDBJ databases">
        <authorList>
            <consortium name="Pathogen Informatics"/>
            <person name="Doyle S."/>
        </authorList>
    </citation>
    <scope>NUCLEOTIDE SEQUENCE [LARGE SCALE GENOMIC DNA]</scope>
    <source>
        <strain evidence="1 3">NCTC13160</strain>
    </source>
</reference>
<accession>A0A378YZZ8</accession>
<evidence type="ECO:0000313" key="2">
    <source>
        <dbReference type="EMBL" id="SUD65866.1"/>
    </source>
</evidence>
<proteinExistence type="predicted"/>
<dbReference type="RefSeq" id="WP_038620871.1">
    <property type="nucleotide sequence ID" value="NZ_CP009553.3"/>
</dbReference>
<evidence type="ECO:0000313" key="3">
    <source>
        <dbReference type="Proteomes" id="UP000254573"/>
    </source>
</evidence>